<dbReference type="InterPro" id="IPR001347">
    <property type="entry name" value="SIS_dom"/>
</dbReference>
<dbReference type="PANTHER" id="PTHR42745">
    <property type="match status" value="1"/>
</dbReference>
<dbReference type="EMBL" id="BRXS01000006">
    <property type="protein sequence ID" value="GLC27223.1"/>
    <property type="molecule type" value="Genomic_DNA"/>
</dbReference>
<accession>A0AA37VC32</accession>
<dbReference type="GO" id="GO:0097367">
    <property type="term" value="F:carbohydrate derivative binding"/>
    <property type="evidence" value="ECO:0007669"/>
    <property type="project" value="InterPro"/>
</dbReference>
<protein>
    <submittedName>
        <fullName evidence="10">Arabinose-5-phosphate isomerase</fullName>
    </submittedName>
</protein>
<evidence type="ECO:0000256" key="7">
    <source>
        <dbReference type="PROSITE-ProRule" id="PRU00703"/>
    </source>
</evidence>
<dbReference type="PIRSF" id="PIRSF004692">
    <property type="entry name" value="KdsD_KpsF"/>
    <property type="match status" value="1"/>
</dbReference>
<keyword evidence="11" id="KW-1185">Reference proteome</keyword>
<evidence type="ECO:0000256" key="4">
    <source>
        <dbReference type="PIRNR" id="PIRNR004692"/>
    </source>
</evidence>
<evidence type="ECO:0000256" key="5">
    <source>
        <dbReference type="PIRSR" id="PIRSR004692-2"/>
    </source>
</evidence>
<dbReference type="Gene3D" id="3.10.580.10">
    <property type="entry name" value="CBS-domain"/>
    <property type="match status" value="1"/>
</dbReference>
<dbReference type="PROSITE" id="PS51371">
    <property type="entry name" value="CBS"/>
    <property type="match status" value="2"/>
</dbReference>
<name>A0AA37VC32_9BACT</name>
<evidence type="ECO:0000313" key="11">
    <source>
        <dbReference type="Proteomes" id="UP001161325"/>
    </source>
</evidence>
<dbReference type="FunFam" id="3.40.50.10490:FF:000011">
    <property type="entry name" value="Arabinose 5-phosphate isomerase"/>
    <property type="match status" value="1"/>
</dbReference>
<feature type="domain" description="CBS" evidence="8">
    <location>
        <begin position="222"/>
        <end position="277"/>
    </location>
</feature>
<dbReference type="InterPro" id="IPR000644">
    <property type="entry name" value="CBS_dom"/>
</dbReference>
<dbReference type="GO" id="GO:0005975">
    <property type="term" value="P:carbohydrate metabolic process"/>
    <property type="evidence" value="ECO:0007669"/>
    <property type="project" value="InterPro"/>
</dbReference>
<evidence type="ECO:0000256" key="1">
    <source>
        <dbReference type="ARBA" id="ARBA00008165"/>
    </source>
</evidence>
<dbReference type="SMART" id="SM00116">
    <property type="entry name" value="CBS"/>
    <property type="match status" value="2"/>
</dbReference>
<dbReference type="InterPro" id="IPR050986">
    <property type="entry name" value="GutQ/KpsF_isomerases"/>
</dbReference>
<dbReference type="CDD" id="cd05014">
    <property type="entry name" value="SIS_Kpsf"/>
    <property type="match status" value="1"/>
</dbReference>
<sequence>MSDALALDERAVAHAPAIESAEDVVARGRRVIRLETEALAEVERRLDGAFARAVELIRSSPGRVIVAGVGKSGLIGRKIAATLTSTGTPATFLHPVESVHGDLGIVGPSDVAILLSKSGETAELLPLLEQLERFGVRIIAITGNLQSSLARNADVALDAWVREEACPHDLAPTTSTTTALALGDALAVTLLEVKGFQREDFARLHPGGALGRRLLTRVADVMLTSDLPVLAPDETMRRAVVALAERRGIAIIVEEGRVVGVFTAGDLTRLMEREEDFFAIPVRDVMVRSPKTARPEELGSAVVYRMERHGIMAMPVVDEAHTLVGVVHLHDLMRAGAA</sequence>
<evidence type="ECO:0000256" key="3">
    <source>
        <dbReference type="ARBA" id="ARBA00023122"/>
    </source>
</evidence>
<comment type="similarity">
    <text evidence="1 4">Belongs to the SIS family. GutQ/KpsF subfamily.</text>
</comment>
<proteinExistence type="inferred from homology"/>
<dbReference type="GO" id="GO:0019146">
    <property type="term" value="F:arabinose-5-phosphate isomerase activity"/>
    <property type="evidence" value="ECO:0007669"/>
    <property type="project" value="UniProtKB-ARBA"/>
</dbReference>
<dbReference type="PROSITE" id="PS51464">
    <property type="entry name" value="SIS"/>
    <property type="match status" value="1"/>
</dbReference>
<gene>
    <name evidence="10" type="ORF">rosag_37360</name>
</gene>
<evidence type="ECO:0000256" key="2">
    <source>
        <dbReference type="ARBA" id="ARBA00022737"/>
    </source>
</evidence>
<keyword evidence="3 7" id="KW-0129">CBS domain</keyword>
<keyword evidence="5" id="KW-0479">Metal-binding</keyword>
<evidence type="ECO:0000259" key="9">
    <source>
        <dbReference type="PROSITE" id="PS51464"/>
    </source>
</evidence>
<feature type="domain" description="CBS" evidence="8">
    <location>
        <begin position="286"/>
        <end position="338"/>
    </location>
</feature>
<feature type="site" description="Catalytically relevant" evidence="6">
    <location>
        <position position="205"/>
    </location>
</feature>
<comment type="caution">
    <text evidence="10">The sequence shown here is derived from an EMBL/GenBank/DDBJ whole genome shotgun (WGS) entry which is preliminary data.</text>
</comment>
<dbReference type="NCBIfam" id="TIGR00393">
    <property type="entry name" value="kpsF"/>
    <property type="match status" value="1"/>
</dbReference>
<dbReference type="Gene3D" id="3.40.50.10490">
    <property type="entry name" value="Glucose-6-phosphate isomerase like protein, domain 1"/>
    <property type="match status" value="1"/>
</dbReference>
<keyword evidence="10" id="KW-0413">Isomerase</keyword>
<feature type="site" description="Catalytically relevant" evidence="6">
    <location>
        <position position="164"/>
    </location>
</feature>
<dbReference type="Pfam" id="PF01380">
    <property type="entry name" value="SIS"/>
    <property type="match status" value="1"/>
</dbReference>
<dbReference type="GO" id="GO:0046872">
    <property type="term" value="F:metal ion binding"/>
    <property type="evidence" value="ECO:0007669"/>
    <property type="project" value="UniProtKB-KW"/>
</dbReference>
<keyword evidence="5" id="KW-0862">Zinc</keyword>
<reference evidence="10" key="1">
    <citation type="submission" date="2022-08" db="EMBL/GenBank/DDBJ databases">
        <title>Draft genome sequencing of Roseisolibacter agri AW1220.</title>
        <authorList>
            <person name="Tobiishi Y."/>
            <person name="Tonouchi A."/>
        </authorList>
    </citation>
    <scope>NUCLEOTIDE SEQUENCE</scope>
    <source>
        <strain evidence="10">AW1220</strain>
    </source>
</reference>
<dbReference type="GO" id="GO:1901135">
    <property type="term" value="P:carbohydrate derivative metabolic process"/>
    <property type="evidence" value="ECO:0007669"/>
    <property type="project" value="InterPro"/>
</dbReference>
<dbReference type="Pfam" id="PF00571">
    <property type="entry name" value="CBS"/>
    <property type="match status" value="2"/>
</dbReference>
<feature type="binding site" evidence="5">
    <location>
        <position position="94"/>
    </location>
    <ligand>
        <name>Zn(2+)</name>
        <dbReference type="ChEBI" id="CHEBI:29105"/>
    </ligand>
</feature>
<feature type="site" description="Catalytically relevant" evidence="6">
    <location>
        <position position="71"/>
    </location>
</feature>
<dbReference type="CDD" id="cd04604">
    <property type="entry name" value="CBS_pair_SIS_assoc"/>
    <property type="match status" value="1"/>
</dbReference>
<feature type="site" description="Catalytically relevant" evidence="6">
    <location>
        <position position="123"/>
    </location>
</feature>
<dbReference type="InterPro" id="IPR046342">
    <property type="entry name" value="CBS_dom_sf"/>
</dbReference>
<dbReference type="Proteomes" id="UP001161325">
    <property type="component" value="Unassembled WGS sequence"/>
</dbReference>
<keyword evidence="2" id="KW-0677">Repeat</keyword>
<organism evidence="10 11">
    <name type="scientific">Roseisolibacter agri</name>
    <dbReference type="NCBI Taxonomy" id="2014610"/>
    <lineage>
        <taxon>Bacteria</taxon>
        <taxon>Pseudomonadati</taxon>
        <taxon>Gemmatimonadota</taxon>
        <taxon>Gemmatimonadia</taxon>
        <taxon>Gemmatimonadales</taxon>
        <taxon>Gemmatimonadaceae</taxon>
        <taxon>Roseisolibacter</taxon>
    </lineage>
</organism>
<feature type="domain" description="SIS" evidence="9">
    <location>
        <begin position="53"/>
        <end position="196"/>
    </location>
</feature>
<evidence type="ECO:0000259" key="8">
    <source>
        <dbReference type="PROSITE" id="PS51371"/>
    </source>
</evidence>
<evidence type="ECO:0000256" key="6">
    <source>
        <dbReference type="PIRSR" id="PIRSR004692-3"/>
    </source>
</evidence>
<dbReference type="InterPro" id="IPR046348">
    <property type="entry name" value="SIS_dom_sf"/>
</dbReference>
<dbReference type="RefSeq" id="WP_284351669.1">
    <property type="nucleotide sequence ID" value="NZ_BRXS01000006.1"/>
</dbReference>
<evidence type="ECO:0000313" key="10">
    <source>
        <dbReference type="EMBL" id="GLC27223.1"/>
    </source>
</evidence>
<dbReference type="PANTHER" id="PTHR42745:SF1">
    <property type="entry name" value="ARABINOSE 5-PHOSPHATE ISOMERASE KDSD"/>
    <property type="match status" value="1"/>
</dbReference>
<dbReference type="SUPFAM" id="SSF53697">
    <property type="entry name" value="SIS domain"/>
    <property type="match status" value="1"/>
</dbReference>
<dbReference type="AlphaFoldDB" id="A0AA37VC32"/>
<dbReference type="InterPro" id="IPR035474">
    <property type="entry name" value="SIS_Kpsf"/>
</dbReference>
<dbReference type="InterPro" id="IPR004800">
    <property type="entry name" value="KdsD/KpsF-type"/>
</dbReference>